<reference evidence="7" key="1">
    <citation type="submission" date="2023-06" db="EMBL/GenBank/DDBJ databases">
        <title>Genome-scale phylogeny and comparative genomics of the fungal order Sordariales.</title>
        <authorList>
            <consortium name="Lawrence Berkeley National Laboratory"/>
            <person name="Hensen N."/>
            <person name="Bonometti L."/>
            <person name="Westerberg I."/>
            <person name="Brannstrom I.O."/>
            <person name="Guillou S."/>
            <person name="Cros-Aarteil S."/>
            <person name="Calhoun S."/>
            <person name="Haridas S."/>
            <person name="Kuo A."/>
            <person name="Mondo S."/>
            <person name="Pangilinan J."/>
            <person name="Riley R."/>
            <person name="LaButti K."/>
            <person name="Andreopoulos B."/>
            <person name="Lipzen A."/>
            <person name="Chen C."/>
            <person name="Yanf M."/>
            <person name="Daum C."/>
            <person name="Ng V."/>
            <person name="Clum A."/>
            <person name="Steindorff A."/>
            <person name="Ohm R."/>
            <person name="Martin F."/>
            <person name="Silar P."/>
            <person name="Natvig D."/>
            <person name="Lalanne C."/>
            <person name="Gautier V."/>
            <person name="Ament-velasquez S.L."/>
            <person name="Kruys A."/>
            <person name="Hutchinson M.I."/>
            <person name="Powell A.J."/>
            <person name="Barry K."/>
            <person name="Miller A.N."/>
            <person name="Grigoriev I.V."/>
            <person name="Debuchy R."/>
            <person name="Gladieux P."/>
            <person name="Thoren M.H."/>
            <person name="Johannesson H."/>
        </authorList>
    </citation>
    <scope>NUCLEOTIDE SEQUENCE</scope>
    <source>
        <strain evidence="7">SMH3187-1</strain>
    </source>
</reference>
<feature type="region of interest" description="Disordered" evidence="5">
    <location>
        <begin position="665"/>
        <end position="778"/>
    </location>
</feature>
<gene>
    <name evidence="7" type="ORF">B0T18DRAFT_489373</name>
</gene>
<feature type="compositionally biased region" description="Polar residues" evidence="5">
    <location>
        <begin position="173"/>
        <end position="185"/>
    </location>
</feature>
<feature type="compositionally biased region" description="Polar residues" evidence="5">
    <location>
        <begin position="412"/>
        <end position="423"/>
    </location>
</feature>
<feature type="domain" description="Deacetylase sirtuin-type" evidence="6">
    <location>
        <begin position="7"/>
        <end position="668"/>
    </location>
</feature>
<protein>
    <recommendedName>
        <fullName evidence="6">Deacetylase sirtuin-type domain-containing protein</fullName>
    </recommendedName>
</protein>
<feature type="compositionally biased region" description="Pro residues" evidence="5">
    <location>
        <begin position="969"/>
        <end position="978"/>
    </location>
</feature>
<dbReference type="Gene3D" id="3.40.50.1220">
    <property type="entry name" value="TPP-binding domain"/>
    <property type="match status" value="2"/>
</dbReference>
<evidence type="ECO:0000313" key="8">
    <source>
        <dbReference type="Proteomes" id="UP001172155"/>
    </source>
</evidence>
<comment type="caution">
    <text evidence="4">Lacks conserved residue(s) required for the propagation of feature annotation.</text>
</comment>
<feature type="compositionally biased region" description="Low complexity" evidence="5">
    <location>
        <begin position="272"/>
        <end position="298"/>
    </location>
</feature>
<dbReference type="InterPro" id="IPR003000">
    <property type="entry name" value="Sirtuin"/>
</dbReference>
<dbReference type="GO" id="GO:0017136">
    <property type="term" value="F:histone deacetylase activity, NAD-dependent"/>
    <property type="evidence" value="ECO:0007669"/>
    <property type="project" value="TreeGrafter"/>
</dbReference>
<comment type="caution">
    <text evidence="7">The sequence shown here is derived from an EMBL/GenBank/DDBJ whole genome shotgun (WGS) entry which is preliminary data.</text>
</comment>
<feature type="compositionally biased region" description="Basic and acidic residues" evidence="5">
    <location>
        <begin position="753"/>
        <end position="774"/>
    </location>
</feature>
<feature type="compositionally biased region" description="Pro residues" evidence="5">
    <location>
        <begin position="866"/>
        <end position="881"/>
    </location>
</feature>
<evidence type="ECO:0000259" key="6">
    <source>
        <dbReference type="PROSITE" id="PS50305"/>
    </source>
</evidence>
<feature type="compositionally biased region" description="Basic and acidic residues" evidence="5">
    <location>
        <begin position="98"/>
        <end position="111"/>
    </location>
</feature>
<dbReference type="Proteomes" id="UP001172155">
    <property type="component" value="Unassembled WGS sequence"/>
</dbReference>
<dbReference type="InterPro" id="IPR050134">
    <property type="entry name" value="NAD-dep_sirtuin_deacylases"/>
</dbReference>
<dbReference type="PANTHER" id="PTHR11085">
    <property type="entry name" value="NAD-DEPENDENT PROTEIN DEACYLASE SIRTUIN-5, MITOCHONDRIAL-RELATED"/>
    <property type="match status" value="1"/>
</dbReference>
<evidence type="ECO:0000256" key="1">
    <source>
        <dbReference type="ARBA" id="ARBA00006924"/>
    </source>
</evidence>
<feature type="compositionally biased region" description="Basic residues" evidence="5">
    <location>
        <begin position="908"/>
        <end position="917"/>
    </location>
</feature>
<evidence type="ECO:0000256" key="5">
    <source>
        <dbReference type="SAM" id="MobiDB-lite"/>
    </source>
</evidence>
<dbReference type="InterPro" id="IPR029035">
    <property type="entry name" value="DHS-like_NAD/FAD-binding_dom"/>
</dbReference>
<feature type="compositionally biased region" description="Low complexity" evidence="5">
    <location>
        <begin position="186"/>
        <end position="195"/>
    </location>
</feature>
<feature type="compositionally biased region" description="Acidic residues" evidence="5">
    <location>
        <begin position="141"/>
        <end position="154"/>
    </location>
</feature>
<proteinExistence type="inferred from homology"/>
<name>A0AA40EWM8_9PEZI</name>
<feature type="region of interest" description="Disordered" evidence="5">
    <location>
        <begin position="392"/>
        <end position="479"/>
    </location>
</feature>
<dbReference type="EMBL" id="JAUKUD010000004">
    <property type="protein sequence ID" value="KAK0746935.1"/>
    <property type="molecule type" value="Genomic_DNA"/>
</dbReference>
<feature type="region of interest" description="Disordered" evidence="5">
    <location>
        <begin position="793"/>
        <end position="986"/>
    </location>
</feature>
<accession>A0AA40EWM8</accession>
<feature type="compositionally biased region" description="Polar residues" evidence="5">
    <location>
        <begin position="833"/>
        <end position="850"/>
    </location>
</feature>
<dbReference type="PANTHER" id="PTHR11085:SF8">
    <property type="entry name" value="NAD-DEPENDENT HISTONE DEACETYLASE HST3"/>
    <property type="match status" value="1"/>
</dbReference>
<sequence length="1111" mass="119380">MPTTHVEPDSESLLQEIANSVWKSRKVVVITGAGISTNSGIPDFRSENGLYSLIQAQFDVAAAGTRDPASNTDVDESDLSSDFVFERPAKRRKPSRSPTRDEPPREEKVGDEIVVTGDNTSTTESLADEDVSMLSAIEVGDPCDSENPDQDTTMEDTSTQEHASCSPREPPITETNGPAQSTTMTAAPSAGSSPLSSPPLRPRNVETPDPGMKDIAQSGPYPQFPSGLSLDSTKTPRIDSITVCSSPLSSPPPILLDPYRQPSTSPSPDPSSPASDSSCSQTEDASSSSTPLLTSQSSFGSTGRASLPNLKGKDLFDAQIWSCPIKTSVFYTFATTLRQKVRTAEPTSSHHFMSILRDSRKLVRCYTQNIDQLEERVGLKTSLELGAGNRYRFSNRTGRRSGGIKGSLGEAETSNLALSQQGESQEDQPSECKTEDRKPHQSEPGKPDSQYESGELPGQPSGSGVDPASEEAAAPAPAGPNRGVECVYLHGSLAVLRCFQCGRTSQWDDETRIADTMAGRQPDCPHCAGATAARQERGKRALGVGKLRPDIVLYGEEHPHAHLISPLVQHDLSLGPDLLLILGTSMRVHGLKVLIKEFAKAVHDRGGNVVFVNFTKPPDSVWADVIDYWVQWDCDAWVSDLQKRKPALWLSPGTTLPGVERVKAVKAPRRSSTGEAVKRKDSSKAASKRKVANASSSNKMGEETEAPSEAVIEVGQPFLSGDAHEGPPSQEGGPRRKSSPKASAPKLLGAPRVVKERKLNPDAKRPAATRDHKQNGAYLTWKIGKLLREAAYGRPDPDVASSPVAPVQPKPRAKKARKSAPAALGSREPTEPTEPSQITPMGAPQASTSEGHMAGVEHDNANPEGPVRPGPTLPAGDPPPTTGIQTTPQVQISPPVAGIDDSISAAVKNRKRKRNVTWKKINGVETPVSAEDAKKEGKKASSQLHTKAFYKVAPTPQPVAEPVVDRRLPPPQTPPQRNPPRQFRDGFGSAGFVETDAKLSEAWAGVGLPPVVIRPSGRSAPRPKLQPMEPQVSPAPSLEILSPNVGGPVRWRCPPNPFFLSDPLAGQFGWQPLAWTSQARPPPVREEASWNPEEQLRQEAALMLSSMRCQQ</sequence>
<evidence type="ECO:0000256" key="4">
    <source>
        <dbReference type="PROSITE-ProRule" id="PRU00236"/>
    </source>
</evidence>
<keyword evidence="3" id="KW-0520">NAD</keyword>
<dbReference type="InterPro" id="IPR026590">
    <property type="entry name" value="Ssirtuin_cat_dom"/>
</dbReference>
<dbReference type="Pfam" id="PF02146">
    <property type="entry name" value="SIR2"/>
    <property type="match status" value="3"/>
</dbReference>
<feature type="region of interest" description="Disordered" evidence="5">
    <location>
        <begin position="63"/>
        <end position="306"/>
    </location>
</feature>
<feature type="compositionally biased region" description="Basic and acidic residues" evidence="5">
    <location>
        <begin position="430"/>
        <end position="446"/>
    </location>
</feature>
<feature type="compositionally biased region" description="Low complexity" evidence="5">
    <location>
        <begin position="882"/>
        <end position="891"/>
    </location>
</feature>
<evidence type="ECO:0000256" key="3">
    <source>
        <dbReference type="ARBA" id="ARBA00023027"/>
    </source>
</evidence>
<keyword evidence="8" id="KW-1185">Reference proteome</keyword>
<dbReference type="PROSITE" id="PS50305">
    <property type="entry name" value="SIRTUIN"/>
    <property type="match status" value="1"/>
</dbReference>
<comment type="similarity">
    <text evidence="1">Belongs to the sirtuin family. Class I subfamily.</text>
</comment>
<dbReference type="AlphaFoldDB" id="A0AA40EWM8"/>
<dbReference type="SUPFAM" id="SSF52467">
    <property type="entry name" value="DHS-like NAD/FAD-binding domain"/>
    <property type="match status" value="1"/>
</dbReference>
<evidence type="ECO:0000313" key="7">
    <source>
        <dbReference type="EMBL" id="KAK0746935.1"/>
    </source>
</evidence>
<dbReference type="GO" id="GO:0005634">
    <property type="term" value="C:nucleus"/>
    <property type="evidence" value="ECO:0007669"/>
    <property type="project" value="TreeGrafter"/>
</dbReference>
<keyword evidence="2" id="KW-0808">Transferase</keyword>
<dbReference type="GO" id="GO:0070403">
    <property type="term" value="F:NAD+ binding"/>
    <property type="evidence" value="ECO:0007669"/>
    <property type="project" value="InterPro"/>
</dbReference>
<organism evidence="7 8">
    <name type="scientific">Schizothecium vesticola</name>
    <dbReference type="NCBI Taxonomy" id="314040"/>
    <lineage>
        <taxon>Eukaryota</taxon>
        <taxon>Fungi</taxon>
        <taxon>Dikarya</taxon>
        <taxon>Ascomycota</taxon>
        <taxon>Pezizomycotina</taxon>
        <taxon>Sordariomycetes</taxon>
        <taxon>Sordariomycetidae</taxon>
        <taxon>Sordariales</taxon>
        <taxon>Schizotheciaceae</taxon>
        <taxon>Schizothecium</taxon>
    </lineage>
</organism>
<evidence type="ECO:0000256" key="2">
    <source>
        <dbReference type="ARBA" id="ARBA00022679"/>
    </source>
</evidence>
<feature type="compositionally biased region" description="Low complexity" evidence="5">
    <location>
        <begin position="470"/>
        <end position="479"/>
    </location>
</feature>